<dbReference type="Proteomes" id="UP000600080">
    <property type="component" value="Unassembled WGS sequence"/>
</dbReference>
<feature type="region of interest" description="Disordered" evidence="1">
    <location>
        <begin position="1"/>
        <end position="95"/>
    </location>
</feature>
<sequence length="95" mass="9970">MIGGPARPGPARPGSAGVASRGPSAVAEGRARPPWQSPAPDSRKGRLRISAGLRLPAPMQMPDRWRRGMHQRSGWGNTNKAARAGSQLPGCNVVL</sequence>
<reference evidence="3" key="1">
    <citation type="journal article" date="2019" name="Int. J. Syst. Evol. Microbiol.">
        <title>The Global Catalogue of Microorganisms (GCM) 10K type strain sequencing project: providing services to taxonomists for standard genome sequencing and annotation.</title>
        <authorList>
            <consortium name="The Broad Institute Genomics Platform"/>
            <consortium name="The Broad Institute Genome Sequencing Center for Infectious Disease"/>
            <person name="Wu L."/>
            <person name="Ma J."/>
        </authorList>
    </citation>
    <scope>NUCLEOTIDE SEQUENCE [LARGE SCALE GENOMIC DNA]</scope>
    <source>
        <strain evidence="3">CGMCC 4.7323</strain>
    </source>
</reference>
<protein>
    <submittedName>
        <fullName evidence="2">Uncharacterized protein</fullName>
    </submittedName>
</protein>
<evidence type="ECO:0000313" key="2">
    <source>
        <dbReference type="EMBL" id="GGN58408.1"/>
    </source>
</evidence>
<name>A0ABQ2JXK5_9ACTN</name>
<dbReference type="EMBL" id="BMND01000031">
    <property type="protein sequence ID" value="GGN58408.1"/>
    <property type="molecule type" value="Genomic_DNA"/>
</dbReference>
<evidence type="ECO:0000256" key="1">
    <source>
        <dbReference type="SAM" id="MobiDB-lite"/>
    </source>
</evidence>
<keyword evidence="3" id="KW-1185">Reference proteome</keyword>
<gene>
    <name evidence="2" type="ORF">GCM10012285_54700</name>
</gene>
<comment type="caution">
    <text evidence="2">The sequence shown here is derived from an EMBL/GenBank/DDBJ whole genome shotgun (WGS) entry which is preliminary data.</text>
</comment>
<evidence type="ECO:0000313" key="3">
    <source>
        <dbReference type="Proteomes" id="UP000600080"/>
    </source>
</evidence>
<accession>A0ABQ2JXK5</accession>
<organism evidence="2 3">
    <name type="scientific">Streptomyces kronopolitis</name>
    <dbReference type="NCBI Taxonomy" id="1612435"/>
    <lineage>
        <taxon>Bacteria</taxon>
        <taxon>Bacillati</taxon>
        <taxon>Actinomycetota</taxon>
        <taxon>Actinomycetes</taxon>
        <taxon>Kitasatosporales</taxon>
        <taxon>Streptomycetaceae</taxon>
        <taxon>Streptomyces</taxon>
    </lineage>
</organism>
<proteinExistence type="predicted"/>